<dbReference type="FunFam" id="3.30.40.10:FF:000015">
    <property type="entry name" value="E3 ubiquitin-protein ligase CBL"/>
    <property type="match status" value="1"/>
</dbReference>
<dbReference type="GO" id="GO:0061630">
    <property type="term" value="F:ubiquitin protein ligase activity"/>
    <property type="evidence" value="ECO:0007669"/>
    <property type="project" value="UniProtKB-EC"/>
</dbReference>
<name>A0A8C5BQA0_GADMO</name>
<evidence type="ECO:0000256" key="8">
    <source>
        <dbReference type="ARBA" id="ARBA00022771"/>
    </source>
</evidence>
<keyword evidence="9 13" id="KW-0833">Ubl conjugation pathway</keyword>
<keyword evidence="4" id="KW-0963">Cytoplasm</keyword>
<dbReference type="Gene3D" id="1.10.238.10">
    <property type="entry name" value="EF-hand"/>
    <property type="match status" value="1"/>
</dbReference>
<dbReference type="Proteomes" id="UP000694546">
    <property type="component" value="Chromosome 16"/>
</dbReference>
<dbReference type="SMART" id="SM00165">
    <property type="entry name" value="UBA"/>
    <property type="match status" value="1"/>
</dbReference>
<dbReference type="GO" id="GO:0005737">
    <property type="term" value="C:cytoplasm"/>
    <property type="evidence" value="ECO:0007669"/>
    <property type="project" value="UniProtKB-SubCell"/>
</dbReference>
<dbReference type="CDD" id="cd14393">
    <property type="entry name" value="UBA_c-Cbl"/>
    <property type="match status" value="1"/>
</dbReference>
<dbReference type="GO" id="GO:0007166">
    <property type="term" value="P:cell surface receptor signaling pathway"/>
    <property type="evidence" value="ECO:0007669"/>
    <property type="project" value="InterPro"/>
</dbReference>
<evidence type="ECO:0000256" key="11">
    <source>
        <dbReference type="ARBA" id="ARBA00022837"/>
    </source>
</evidence>
<evidence type="ECO:0000256" key="9">
    <source>
        <dbReference type="ARBA" id="ARBA00022786"/>
    </source>
</evidence>
<evidence type="ECO:0000256" key="3">
    <source>
        <dbReference type="ARBA" id="ARBA00004906"/>
    </source>
</evidence>
<evidence type="ECO:0000256" key="12">
    <source>
        <dbReference type="PROSITE-ProRule" id="PRU00175"/>
    </source>
</evidence>
<keyword evidence="6 13" id="KW-0479">Metal-binding</keyword>
<dbReference type="UniPathway" id="UPA00143"/>
<dbReference type="Gene3D" id="1.20.930.20">
    <property type="entry name" value="Adaptor protein Cbl, N-terminal domain"/>
    <property type="match status" value="1"/>
</dbReference>
<comment type="pathway">
    <text evidence="3 13">Protein modification; protein ubiquitination.</text>
</comment>
<dbReference type="InterPro" id="IPR036537">
    <property type="entry name" value="Adaptor_Cbl_N_dom_sf"/>
</dbReference>
<dbReference type="PANTHER" id="PTHR23007">
    <property type="entry name" value="CBL"/>
    <property type="match status" value="1"/>
</dbReference>
<evidence type="ECO:0000259" key="16">
    <source>
        <dbReference type="PROSITE" id="PS50089"/>
    </source>
</evidence>
<keyword evidence="5 13" id="KW-0808">Transferase</keyword>
<keyword evidence="11 13" id="KW-0106">Calcium</keyword>
<feature type="domain" description="Cbl-PTB" evidence="17">
    <location>
        <begin position="31"/>
        <end position="335"/>
    </location>
</feature>
<keyword evidence="7" id="KW-0677">Repeat</keyword>
<dbReference type="SUPFAM" id="SSF47668">
    <property type="entry name" value="N-terminal domain of cbl (N-cbl)"/>
    <property type="match status" value="1"/>
</dbReference>
<dbReference type="CDD" id="cd16708">
    <property type="entry name" value="RING-HC_Cbl"/>
    <property type="match status" value="1"/>
</dbReference>
<comment type="catalytic activity">
    <reaction evidence="1 13">
        <text>S-ubiquitinyl-[E2 ubiquitin-conjugating enzyme]-L-cysteine + [acceptor protein]-L-lysine = [E2 ubiquitin-conjugating enzyme]-L-cysteine + N(6)-ubiquitinyl-[acceptor protein]-L-lysine.</text>
        <dbReference type="EC" id="2.3.2.27"/>
    </reaction>
</comment>
<dbReference type="Gene3D" id="3.30.40.10">
    <property type="entry name" value="Zinc/RING finger domain, C3HC4 (zinc finger)"/>
    <property type="match status" value="1"/>
</dbReference>
<reference evidence="18" key="2">
    <citation type="submission" date="2025-09" db="UniProtKB">
        <authorList>
            <consortium name="Ensembl"/>
        </authorList>
    </citation>
    <scope>IDENTIFICATION</scope>
</reference>
<dbReference type="InterPro" id="IPR036860">
    <property type="entry name" value="SH2_dom_sf"/>
</dbReference>
<dbReference type="GO" id="GO:0045121">
    <property type="term" value="C:membrane raft"/>
    <property type="evidence" value="ECO:0007669"/>
    <property type="project" value="TreeGrafter"/>
</dbReference>
<evidence type="ECO:0000256" key="13">
    <source>
        <dbReference type="RuleBase" id="RU367001"/>
    </source>
</evidence>
<accession>A0A8C5BQA0</accession>
<sequence length="911" mass="100078">MAGNLKKGGGLIGMMKDAFQPHHHHLHAHHQPGAVDKKTVEKCWKLMDKVVRLCQNPKLALKNSPPYILDLLPDTYQHLRTILSRYEGKMETLGDNEYFRVFMENLTKKTKQTISLFKDGKDRMYEENSQPRRNLTKLSLIFSHTLAELKAIFPNGLFQGDNFRITKADAAEFWRQAFGDKTIVPWKVFRQSLHEFHPISSGLEAMALKSTIDLTCNDYISVFEFDIFTRLFQPWSSLLRNWNSLAVTHPGYMAFLTYDEVKARLQKFIHKPGSYIFRLSCTRLGQWAIGYVTADGNILQTIPHNKPLFQALIDGFREGFYLFPDGRTQNPDLTGLCEPSPQDHIKVTQEQYELYCEMGSTFQLCKICAENDKDVKIEPCGHLMCTSCLTAWQESEGQGTGCPFCRCEIKGTEPIVVDPFDPKDNGAGYGISYGGCRGMFGAEGAPSPCYDDDDDDRLEDPHLMMSKLACSKVERPPSPMSLTPQASLPPVPPRLDLLQHRPASASGASSPVVSTKAATHHKDKPLPPPPALRDLPPPPPPDRPHSAGAAADGRLGRRPLPHAPGEPASRDKHPPTPPNRPLADWGSRSVPKPPATIRGGGIRELSNRHSLPLALPSALDATAASSPPLRNSSTISLDHQLPLVPAAGDSSKVKPSASANAIYSLATRYFPRRSTGVTLCHGAGGSDPLVYLPTCSLSNARHAFSDDIQDRPQMYQAMYNVHAQALTASLPQLARVSDYSELPALVLSQSAQVLTVANGRETEELVGVEEEEALYDIPRSVATSRQPPAEKGAASSTSSSTTSSSSSRLVFSDLSLDIESRAATPLSDPAAPERPPKPLPRRFNSERRASPARPAPGPLAVISGEIEHLISQGYSSQDIQKALMIAQNNVEMARNILREFVSVPANAHMLT</sequence>
<feature type="compositionally biased region" description="Low complexity" evidence="14">
    <location>
        <begin position="795"/>
        <end position="806"/>
    </location>
</feature>
<dbReference type="Pfam" id="PF02262">
    <property type="entry name" value="Cbl_N"/>
    <property type="match status" value="1"/>
</dbReference>
<evidence type="ECO:0000256" key="4">
    <source>
        <dbReference type="ARBA" id="ARBA00022490"/>
    </source>
</evidence>
<dbReference type="Pfam" id="PF02761">
    <property type="entry name" value="Cbl_N2"/>
    <property type="match status" value="1"/>
</dbReference>
<dbReference type="Gene3D" id="3.30.505.10">
    <property type="entry name" value="SH2 domain"/>
    <property type="match status" value="1"/>
</dbReference>
<dbReference type="InterPro" id="IPR014742">
    <property type="entry name" value="Adaptor_Cbl_SH2-like"/>
</dbReference>
<dbReference type="PROSITE" id="PS00518">
    <property type="entry name" value="ZF_RING_1"/>
    <property type="match status" value="1"/>
</dbReference>
<dbReference type="Ensembl" id="ENSGMOT00000024722.1">
    <property type="protein sequence ID" value="ENSGMOP00000049158.1"/>
    <property type="gene ID" value="ENSGMOG00000011805.2"/>
</dbReference>
<evidence type="ECO:0000313" key="18">
    <source>
        <dbReference type="Ensembl" id="ENSGMOP00000049158.1"/>
    </source>
</evidence>
<feature type="compositionally biased region" description="Low complexity" evidence="14">
    <location>
        <begin position="502"/>
        <end position="514"/>
    </location>
</feature>
<dbReference type="GO" id="GO:0005509">
    <property type="term" value="F:calcium ion binding"/>
    <property type="evidence" value="ECO:0007669"/>
    <property type="project" value="UniProtKB-UniRule"/>
</dbReference>
<dbReference type="GO" id="GO:0001784">
    <property type="term" value="F:phosphotyrosine residue binding"/>
    <property type="evidence" value="ECO:0007669"/>
    <property type="project" value="UniProtKB-UniRule"/>
</dbReference>
<dbReference type="GO" id="GO:0005886">
    <property type="term" value="C:plasma membrane"/>
    <property type="evidence" value="ECO:0007669"/>
    <property type="project" value="TreeGrafter"/>
</dbReference>
<dbReference type="Pfam" id="PF13920">
    <property type="entry name" value="zf-C3HC4_3"/>
    <property type="match status" value="1"/>
</dbReference>
<evidence type="ECO:0000256" key="2">
    <source>
        <dbReference type="ARBA" id="ARBA00004496"/>
    </source>
</evidence>
<dbReference type="GeneTree" id="ENSGT00940000155772"/>
<reference evidence="18" key="1">
    <citation type="submission" date="2025-08" db="UniProtKB">
        <authorList>
            <consortium name="Ensembl"/>
        </authorList>
    </citation>
    <scope>IDENTIFICATION</scope>
</reference>
<dbReference type="SUPFAM" id="SSF47473">
    <property type="entry name" value="EF-hand"/>
    <property type="match status" value="1"/>
</dbReference>
<dbReference type="FunFam" id="1.10.238.10:FF:000022">
    <property type="entry name" value="E3 ubiquitin-protein ligase CBL"/>
    <property type="match status" value="1"/>
</dbReference>
<comment type="domain">
    <text evidence="13">The N-terminus is composed of the phosphotyrosine binding (PTB) domain, a short linker region and the RING-type zinc finger. The PTB domain, which is also called TKB (tyrosine kinase binding) domain, is composed of three different subdomains: a four-helix bundle (4H), a calcium-binding EF hand and a divergent SH2 domain.</text>
</comment>
<dbReference type="InterPro" id="IPR024159">
    <property type="entry name" value="Cbl_PTB"/>
</dbReference>
<protein>
    <recommendedName>
        <fullName evidence="13">E3 ubiquitin-protein ligase CBL</fullName>
        <ecNumber evidence="13">2.3.2.27</ecNumber>
    </recommendedName>
</protein>
<dbReference type="GO" id="GO:0016567">
    <property type="term" value="P:protein ubiquitination"/>
    <property type="evidence" value="ECO:0007669"/>
    <property type="project" value="UniProtKB-UniPathway"/>
</dbReference>
<dbReference type="CDD" id="cd09920">
    <property type="entry name" value="SH2_Cbl-b_TKB"/>
    <property type="match status" value="1"/>
</dbReference>
<dbReference type="GO" id="GO:0030971">
    <property type="term" value="F:receptor tyrosine kinase binding"/>
    <property type="evidence" value="ECO:0007669"/>
    <property type="project" value="TreeGrafter"/>
</dbReference>
<evidence type="ECO:0000259" key="15">
    <source>
        <dbReference type="PROSITE" id="PS50030"/>
    </source>
</evidence>
<dbReference type="EC" id="2.3.2.27" evidence="13"/>
<dbReference type="InterPro" id="IPR024162">
    <property type="entry name" value="Adaptor_Cbl"/>
</dbReference>
<dbReference type="PROSITE" id="PS50030">
    <property type="entry name" value="UBA"/>
    <property type="match status" value="1"/>
</dbReference>
<dbReference type="PROSITE" id="PS50089">
    <property type="entry name" value="ZF_RING_2"/>
    <property type="match status" value="1"/>
</dbReference>
<proteinExistence type="predicted"/>
<dbReference type="InterPro" id="IPR013083">
    <property type="entry name" value="Znf_RING/FYVE/PHD"/>
</dbReference>
<feature type="compositionally biased region" description="Pro residues" evidence="14">
    <location>
        <begin position="526"/>
        <end position="541"/>
    </location>
</feature>
<evidence type="ECO:0000259" key="17">
    <source>
        <dbReference type="PROSITE" id="PS51506"/>
    </source>
</evidence>
<keyword evidence="10 13" id="KW-0862">Zinc</keyword>
<dbReference type="GO" id="GO:0008270">
    <property type="term" value="F:zinc ion binding"/>
    <property type="evidence" value="ECO:0007669"/>
    <property type="project" value="UniProtKB-KW"/>
</dbReference>
<evidence type="ECO:0000256" key="5">
    <source>
        <dbReference type="ARBA" id="ARBA00022679"/>
    </source>
</evidence>
<evidence type="ECO:0000313" key="19">
    <source>
        <dbReference type="Proteomes" id="UP000694546"/>
    </source>
</evidence>
<dbReference type="InterPro" id="IPR003153">
    <property type="entry name" value="Adaptor_Cbl_N_hlx"/>
</dbReference>
<comment type="function">
    <text evidence="13">E3 ubiquitin-protein ligase which accepts ubiquitin from specific E2 ubiquitin-conjugating enzymes, and transfers it to substrates, generally promoting their degradation by the proteasome.</text>
</comment>
<feature type="region of interest" description="Disordered" evidence="14">
    <location>
        <begin position="822"/>
        <end position="857"/>
    </location>
</feature>
<feature type="domain" description="UBA" evidence="15">
    <location>
        <begin position="866"/>
        <end position="900"/>
    </location>
</feature>
<dbReference type="InterPro" id="IPR001841">
    <property type="entry name" value="Znf_RING"/>
</dbReference>
<evidence type="ECO:0000256" key="10">
    <source>
        <dbReference type="ARBA" id="ARBA00022833"/>
    </source>
</evidence>
<evidence type="ECO:0000256" key="7">
    <source>
        <dbReference type="ARBA" id="ARBA00022737"/>
    </source>
</evidence>
<keyword evidence="19" id="KW-1185">Reference proteome</keyword>
<feature type="domain" description="RING-type" evidence="16">
    <location>
        <begin position="365"/>
        <end position="406"/>
    </location>
</feature>
<organism evidence="18 19">
    <name type="scientific">Gadus morhua</name>
    <name type="common">Atlantic cod</name>
    <dbReference type="NCBI Taxonomy" id="8049"/>
    <lineage>
        <taxon>Eukaryota</taxon>
        <taxon>Metazoa</taxon>
        <taxon>Chordata</taxon>
        <taxon>Craniata</taxon>
        <taxon>Vertebrata</taxon>
        <taxon>Euteleostomi</taxon>
        <taxon>Actinopterygii</taxon>
        <taxon>Neopterygii</taxon>
        <taxon>Teleostei</taxon>
        <taxon>Neoteleostei</taxon>
        <taxon>Acanthomorphata</taxon>
        <taxon>Zeiogadaria</taxon>
        <taxon>Gadariae</taxon>
        <taxon>Gadiformes</taxon>
        <taxon>Gadoidei</taxon>
        <taxon>Gadidae</taxon>
        <taxon>Gadus</taxon>
    </lineage>
</organism>
<dbReference type="PANTHER" id="PTHR23007:SF5">
    <property type="entry name" value="E3 UBIQUITIN-PROTEIN LIGASE CBL"/>
    <property type="match status" value="1"/>
</dbReference>
<dbReference type="SUPFAM" id="SSF55550">
    <property type="entry name" value="SH2 domain"/>
    <property type="match status" value="1"/>
</dbReference>
<comment type="subcellular location">
    <subcellularLocation>
        <location evidence="2">Cytoplasm</location>
    </subcellularLocation>
</comment>
<dbReference type="FunFam" id="3.30.505.10:FF:000154">
    <property type="entry name" value="E3 ubiquitin-protein ligase CBL"/>
    <property type="match status" value="1"/>
</dbReference>
<dbReference type="Gene3D" id="1.10.8.10">
    <property type="entry name" value="DNA helicase RuvA subunit, C-terminal domain"/>
    <property type="match status" value="1"/>
</dbReference>
<dbReference type="GO" id="GO:0023051">
    <property type="term" value="P:regulation of signaling"/>
    <property type="evidence" value="ECO:0007669"/>
    <property type="project" value="InterPro"/>
</dbReference>
<dbReference type="InterPro" id="IPR014741">
    <property type="entry name" value="Adaptor_Cbl_EF_hand-like"/>
</dbReference>
<dbReference type="AlphaFoldDB" id="A0A8C5BQA0"/>
<dbReference type="OMA" id="CEIICTE"/>
<dbReference type="InterPro" id="IPR015940">
    <property type="entry name" value="UBA"/>
</dbReference>
<dbReference type="InterPro" id="IPR017907">
    <property type="entry name" value="Znf_RING_CS"/>
</dbReference>
<dbReference type="PROSITE" id="PS51506">
    <property type="entry name" value="CBL_PTB"/>
    <property type="match status" value="1"/>
</dbReference>
<keyword evidence="8 12" id="KW-0863">Zinc-finger</keyword>
<feature type="region of interest" description="Disordered" evidence="14">
    <location>
        <begin position="777"/>
        <end position="806"/>
    </location>
</feature>
<dbReference type="Pfam" id="PF02762">
    <property type="entry name" value="Cbl_N3"/>
    <property type="match status" value="1"/>
</dbReference>
<dbReference type="SUPFAM" id="SSF57850">
    <property type="entry name" value="RING/U-box"/>
    <property type="match status" value="1"/>
</dbReference>
<evidence type="ECO:0000256" key="1">
    <source>
        <dbReference type="ARBA" id="ARBA00000900"/>
    </source>
</evidence>
<dbReference type="GO" id="GO:0017124">
    <property type="term" value="F:SH3 domain binding"/>
    <property type="evidence" value="ECO:0007669"/>
    <property type="project" value="TreeGrafter"/>
</dbReference>
<feature type="region of interest" description="Disordered" evidence="14">
    <location>
        <begin position="473"/>
        <end position="602"/>
    </location>
</feature>
<evidence type="ECO:0000256" key="6">
    <source>
        <dbReference type="ARBA" id="ARBA00022723"/>
    </source>
</evidence>
<gene>
    <name evidence="18" type="primary">CBL</name>
</gene>
<dbReference type="FunFam" id="1.20.930.20:FF:000001">
    <property type="entry name" value="E3 ubiquitin-protein ligase CBL"/>
    <property type="match status" value="1"/>
</dbReference>
<dbReference type="SMART" id="SM00184">
    <property type="entry name" value="RING"/>
    <property type="match status" value="1"/>
</dbReference>
<evidence type="ECO:0000256" key="14">
    <source>
        <dbReference type="SAM" id="MobiDB-lite"/>
    </source>
</evidence>
<dbReference type="InterPro" id="IPR011992">
    <property type="entry name" value="EF-hand-dom_pair"/>
</dbReference>